<accession>A0ABD0Y7T2</accession>
<evidence type="ECO:0000313" key="3">
    <source>
        <dbReference type="Proteomes" id="UP001558652"/>
    </source>
</evidence>
<feature type="compositionally biased region" description="Basic and acidic residues" evidence="1">
    <location>
        <begin position="436"/>
        <end position="458"/>
    </location>
</feature>
<evidence type="ECO:0000256" key="1">
    <source>
        <dbReference type="SAM" id="MobiDB-lite"/>
    </source>
</evidence>
<evidence type="ECO:0000313" key="2">
    <source>
        <dbReference type="EMBL" id="KAL1110113.1"/>
    </source>
</evidence>
<proteinExistence type="predicted"/>
<dbReference type="Proteomes" id="UP001558652">
    <property type="component" value="Unassembled WGS sequence"/>
</dbReference>
<name>A0ABD0Y7T2_9HEMI</name>
<sequence>MAPKCRNMFYQNKKQETTEIDLGVSPTTVTDWAESVRETVVDGESEVPRRLLFWSSLRRDGPKESASFQYSPTIYTLRANKEGVQQQVAAGASAGDTFSGDKAGGSGPRIVYNAQLKQNEEQGPALAEITDVTKPLGHDGPALAEITDVTKPLDHDGRAGAGIKDETEVLGQDGPALAEITEVTKPLGHDGPALAEITDVTKPLGHDGPALAEMTDVTKPLDHDGPALAEITDVTKPLGHDGPALAEMTDVTKPLDHDGPALAEMTDVTKPLDHDGPALAEITDVTKPLGHDGRRQPEYNRGGGRCDRGRGGRGRFPRLGEVVFFDPRDRREKFVPPFPWANGGVEVNQQANMNCYPTPTDSRSSLNRYMRYSPTESESSSFVGSATGNQMHAPMPDASYRGATGGALRYRSPEHTWSEVPPFRGLDHWPLMLTRHGEEKSNGPDKIEPATTNPERKTQFTLNPDAVEFTPGGNGRRDIKDVNQETDATTSKNTTKNRKPVDACNSLVWVPCHSHVDEQAKVADTASGRDWNAIKIDGSVSTADDGDWPKPTFSKRNTSFL</sequence>
<organism evidence="2 3">
    <name type="scientific">Ranatra chinensis</name>
    <dbReference type="NCBI Taxonomy" id="642074"/>
    <lineage>
        <taxon>Eukaryota</taxon>
        <taxon>Metazoa</taxon>
        <taxon>Ecdysozoa</taxon>
        <taxon>Arthropoda</taxon>
        <taxon>Hexapoda</taxon>
        <taxon>Insecta</taxon>
        <taxon>Pterygota</taxon>
        <taxon>Neoptera</taxon>
        <taxon>Paraneoptera</taxon>
        <taxon>Hemiptera</taxon>
        <taxon>Heteroptera</taxon>
        <taxon>Panheteroptera</taxon>
        <taxon>Nepomorpha</taxon>
        <taxon>Nepidae</taxon>
        <taxon>Ranatrinae</taxon>
        <taxon>Ranatra</taxon>
    </lineage>
</organism>
<protein>
    <submittedName>
        <fullName evidence="2">Uncharacterized protein</fullName>
    </submittedName>
</protein>
<feature type="compositionally biased region" description="Polar residues" evidence="1">
    <location>
        <begin position="485"/>
        <end position="494"/>
    </location>
</feature>
<keyword evidence="3" id="KW-1185">Reference proteome</keyword>
<feature type="region of interest" description="Disordered" evidence="1">
    <location>
        <begin position="539"/>
        <end position="561"/>
    </location>
</feature>
<feature type="region of interest" description="Disordered" evidence="1">
    <location>
        <begin position="436"/>
        <end position="499"/>
    </location>
</feature>
<comment type="caution">
    <text evidence="2">The sequence shown here is derived from an EMBL/GenBank/DDBJ whole genome shotgun (WGS) entry which is preliminary data.</text>
</comment>
<feature type="region of interest" description="Disordered" evidence="1">
    <location>
        <begin position="288"/>
        <end position="313"/>
    </location>
</feature>
<dbReference type="EMBL" id="JBFDAA010000023">
    <property type="protein sequence ID" value="KAL1110113.1"/>
    <property type="molecule type" value="Genomic_DNA"/>
</dbReference>
<dbReference type="AlphaFoldDB" id="A0ABD0Y7T2"/>
<feature type="compositionally biased region" description="Basic and acidic residues" evidence="1">
    <location>
        <begin position="289"/>
        <end position="310"/>
    </location>
</feature>
<gene>
    <name evidence="2" type="ORF">AAG570_008190</name>
</gene>
<reference evidence="2 3" key="1">
    <citation type="submission" date="2024-07" db="EMBL/GenBank/DDBJ databases">
        <title>Chromosome-level genome assembly of the water stick insect Ranatra chinensis (Heteroptera: Nepidae).</title>
        <authorList>
            <person name="Liu X."/>
        </authorList>
    </citation>
    <scope>NUCLEOTIDE SEQUENCE [LARGE SCALE GENOMIC DNA]</scope>
    <source>
        <strain evidence="2">Cailab_2021Rc</strain>
        <tissue evidence="2">Muscle</tissue>
    </source>
</reference>